<proteinExistence type="inferred from homology"/>
<dbReference type="SUPFAM" id="SSF53649">
    <property type="entry name" value="Alkaline phosphatase-like"/>
    <property type="match status" value="1"/>
</dbReference>
<dbReference type="InterPro" id="IPR000917">
    <property type="entry name" value="Sulfatase_N"/>
</dbReference>
<keyword evidence="4" id="KW-1185">Reference proteome</keyword>
<dbReference type="InterPro" id="IPR050738">
    <property type="entry name" value="Sulfatase"/>
</dbReference>
<gene>
    <name evidence="3" type="ORF">NZNM25_19360</name>
</gene>
<evidence type="ECO:0000313" key="4">
    <source>
        <dbReference type="Proteomes" id="UP000245829"/>
    </source>
</evidence>
<dbReference type="InterPro" id="IPR017850">
    <property type="entry name" value="Alkaline_phosphatase_core_sf"/>
</dbReference>
<name>A0A2S2KUI7_9ARCH</name>
<accession>A0A2S2KUI7</accession>
<evidence type="ECO:0000256" key="1">
    <source>
        <dbReference type="ARBA" id="ARBA00008779"/>
    </source>
</evidence>
<organism evidence="3 4">
    <name type="scientific">Nitrosopumilus zosterae</name>
    <dbReference type="NCBI Taxonomy" id="718286"/>
    <lineage>
        <taxon>Archaea</taxon>
        <taxon>Nitrososphaerota</taxon>
        <taxon>Nitrososphaeria</taxon>
        <taxon>Nitrosopumilales</taxon>
        <taxon>Nitrosopumilaceae</taxon>
        <taxon>Nitrosopumilus</taxon>
    </lineage>
</organism>
<dbReference type="Gene3D" id="3.30.1120.10">
    <property type="match status" value="1"/>
</dbReference>
<dbReference type="OrthoDB" id="3164at2157"/>
<comment type="similarity">
    <text evidence="1">Belongs to the sulfatase family.</text>
</comment>
<feature type="domain" description="Sulfatase N-terminal" evidence="2">
    <location>
        <begin position="4"/>
        <end position="269"/>
    </location>
</feature>
<reference evidence="3 4" key="1">
    <citation type="submission" date="2018-05" db="EMBL/GenBank/DDBJ databases">
        <title>genome sequencing of Nitrosopumilus sp. NM25.</title>
        <authorList>
            <person name="Mori K."/>
            <person name="Nakagawa T."/>
        </authorList>
    </citation>
    <scope>NUCLEOTIDE SEQUENCE [LARGE SCALE GENOMIC DNA]</scope>
    <source>
        <strain evidence="3 4">NM25</strain>
    </source>
</reference>
<dbReference type="Proteomes" id="UP000245829">
    <property type="component" value="Unassembled WGS sequence"/>
</dbReference>
<evidence type="ECO:0000313" key="3">
    <source>
        <dbReference type="EMBL" id="GBH35145.1"/>
    </source>
</evidence>
<comment type="caution">
    <text evidence="3">The sequence shown here is derived from an EMBL/GenBank/DDBJ whole genome shotgun (WGS) entry which is preliminary data.</text>
</comment>
<dbReference type="Gene3D" id="3.40.720.10">
    <property type="entry name" value="Alkaline Phosphatase, subunit A"/>
    <property type="match status" value="1"/>
</dbReference>
<dbReference type="GO" id="GO:0004065">
    <property type="term" value="F:arylsulfatase activity"/>
    <property type="evidence" value="ECO:0007669"/>
    <property type="project" value="TreeGrafter"/>
</dbReference>
<dbReference type="PANTHER" id="PTHR42693:SF33">
    <property type="entry name" value="ARYLSULFATASE"/>
    <property type="match status" value="1"/>
</dbReference>
<protein>
    <recommendedName>
        <fullName evidence="2">Sulfatase N-terminal domain-containing protein</fullName>
    </recommendedName>
</protein>
<dbReference type="GeneID" id="76210166"/>
<dbReference type="EMBL" id="BGKI01000012">
    <property type="protein sequence ID" value="GBH35145.1"/>
    <property type="molecule type" value="Genomic_DNA"/>
</dbReference>
<dbReference type="AlphaFoldDB" id="A0A2S2KUI7"/>
<dbReference type="RefSeq" id="WP_109877748.1">
    <property type="nucleotide sequence ID" value="NZ_AP026695.1"/>
</dbReference>
<sequence>MNRKNVIIIMIDGGRLDKAQNSTVFQNLQSKSIFFKNSITYGPHTIAAMHAVFSGSYGSRTGTNSYWSTYKFKKNKFKTLTEYLKDEKYYTHADVINQLVVPKQGFDNYVIHDELNDNLIERHKNLLDEITSNSNCENFFLYLHYSKIHTGIMNEVLKIYDNFSEDFFLNKEKNNFRYDSLFNDAQIYLNEILEKIFLLDLDHNSIILVMSDHGISIGEKVGERAYGAFCYDYTLKTFTYFLIPNYNSKEINQQIRTIDFMPTILDYLEIPLDDQYSKLDGVSLLPLINGASYPELYAFSETGNPLHEKAPPKEPNVKSIRNSKWKLIFNEFDGTKELYDLEHDPDENNNLIGEENDIEEILWNELEKIIKTKD</sequence>
<dbReference type="Pfam" id="PF00884">
    <property type="entry name" value="Sulfatase"/>
    <property type="match status" value="1"/>
</dbReference>
<dbReference type="PANTHER" id="PTHR42693">
    <property type="entry name" value="ARYLSULFATASE FAMILY MEMBER"/>
    <property type="match status" value="1"/>
</dbReference>
<evidence type="ECO:0000259" key="2">
    <source>
        <dbReference type="Pfam" id="PF00884"/>
    </source>
</evidence>